<keyword evidence="1 3" id="KW-0547">Nucleotide-binding</keyword>
<keyword evidence="2 3" id="KW-0067">ATP-binding</keyword>
<evidence type="ECO:0000256" key="3">
    <source>
        <dbReference type="PROSITE-ProRule" id="PRU10141"/>
    </source>
</evidence>
<evidence type="ECO:0000256" key="1">
    <source>
        <dbReference type="ARBA" id="ARBA00022741"/>
    </source>
</evidence>
<name>A0ABQ9FDY1_TEGGR</name>
<dbReference type="PROSITE" id="PS00107">
    <property type="entry name" value="PROTEIN_KINASE_ATP"/>
    <property type="match status" value="1"/>
</dbReference>
<dbReference type="Proteomes" id="UP001217089">
    <property type="component" value="Unassembled WGS sequence"/>
</dbReference>
<protein>
    <recommendedName>
        <fullName evidence="5">Protein kinase domain-containing protein</fullName>
    </recommendedName>
</protein>
<dbReference type="InterPro" id="IPR000719">
    <property type="entry name" value="Prot_kinase_dom"/>
</dbReference>
<feature type="region of interest" description="Disordered" evidence="4">
    <location>
        <begin position="1"/>
        <end position="20"/>
    </location>
</feature>
<sequence>MEEKEKSVIQQQLNPPDRKKKVGNYLLGQSIGEGSFAKVRQGIHIIAREKVAVKVVTKKTLLMKEYVRRNVRREAIVLQKLSHPNIVRMFEVMETENSYYLVLEYADGGEFIKYLSQK</sequence>
<dbReference type="PROSITE" id="PS50011">
    <property type="entry name" value="PROTEIN_KINASE_DOM"/>
    <property type="match status" value="1"/>
</dbReference>
<comment type="caution">
    <text evidence="6">The sequence shown here is derived from an EMBL/GenBank/DDBJ whole genome shotgun (WGS) entry which is preliminary data.</text>
</comment>
<dbReference type="InterPro" id="IPR011009">
    <property type="entry name" value="Kinase-like_dom_sf"/>
</dbReference>
<dbReference type="Pfam" id="PF00069">
    <property type="entry name" value="Pkinase"/>
    <property type="match status" value="1"/>
</dbReference>
<dbReference type="PANTHER" id="PTHR24346">
    <property type="entry name" value="MAP/MICROTUBULE AFFINITY-REGULATING KINASE"/>
    <property type="match status" value="1"/>
</dbReference>
<dbReference type="PANTHER" id="PTHR24346:SF79">
    <property type="entry name" value="PROTEIN KINASE DOMAIN-CONTAINING PROTEIN"/>
    <property type="match status" value="1"/>
</dbReference>
<keyword evidence="7" id="KW-1185">Reference proteome</keyword>
<organism evidence="6 7">
    <name type="scientific">Tegillarca granosa</name>
    <name type="common">Malaysian cockle</name>
    <name type="synonym">Anadara granosa</name>
    <dbReference type="NCBI Taxonomy" id="220873"/>
    <lineage>
        <taxon>Eukaryota</taxon>
        <taxon>Metazoa</taxon>
        <taxon>Spiralia</taxon>
        <taxon>Lophotrochozoa</taxon>
        <taxon>Mollusca</taxon>
        <taxon>Bivalvia</taxon>
        <taxon>Autobranchia</taxon>
        <taxon>Pteriomorphia</taxon>
        <taxon>Arcoida</taxon>
        <taxon>Arcoidea</taxon>
        <taxon>Arcidae</taxon>
        <taxon>Tegillarca</taxon>
    </lineage>
</organism>
<dbReference type="Gene3D" id="3.30.200.20">
    <property type="entry name" value="Phosphorylase Kinase, domain 1"/>
    <property type="match status" value="1"/>
</dbReference>
<evidence type="ECO:0000313" key="6">
    <source>
        <dbReference type="EMBL" id="KAJ8315543.1"/>
    </source>
</evidence>
<feature type="domain" description="Protein kinase" evidence="5">
    <location>
        <begin position="25"/>
        <end position="118"/>
    </location>
</feature>
<dbReference type="SUPFAM" id="SSF56112">
    <property type="entry name" value="Protein kinase-like (PK-like)"/>
    <property type="match status" value="1"/>
</dbReference>
<proteinExistence type="predicted"/>
<evidence type="ECO:0000256" key="2">
    <source>
        <dbReference type="ARBA" id="ARBA00022840"/>
    </source>
</evidence>
<gene>
    <name evidence="6" type="ORF">KUTeg_007693</name>
</gene>
<accession>A0ABQ9FDY1</accession>
<dbReference type="EMBL" id="JARBDR010000337">
    <property type="protein sequence ID" value="KAJ8315543.1"/>
    <property type="molecule type" value="Genomic_DNA"/>
</dbReference>
<feature type="binding site" evidence="3">
    <location>
        <position position="54"/>
    </location>
    <ligand>
        <name>ATP</name>
        <dbReference type="ChEBI" id="CHEBI:30616"/>
    </ligand>
</feature>
<evidence type="ECO:0000313" key="7">
    <source>
        <dbReference type="Proteomes" id="UP001217089"/>
    </source>
</evidence>
<dbReference type="InterPro" id="IPR017441">
    <property type="entry name" value="Protein_kinase_ATP_BS"/>
</dbReference>
<reference evidence="6 7" key="1">
    <citation type="submission" date="2022-12" db="EMBL/GenBank/DDBJ databases">
        <title>Chromosome-level genome of Tegillarca granosa.</title>
        <authorList>
            <person name="Kim J."/>
        </authorList>
    </citation>
    <scope>NUCLEOTIDE SEQUENCE [LARGE SCALE GENOMIC DNA]</scope>
    <source>
        <strain evidence="6">Teg-2019</strain>
        <tissue evidence="6">Adductor muscle</tissue>
    </source>
</reference>
<evidence type="ECO:0000256" key="4">
    <source>
        <dbReference type="SAM" id="MobiDB-lite"/>
    </source>
</evidence>
<evidence type="ECO:0000259" key="5">
    <source>
        <dbReference type="PROSITE" id="PS50011"/>
    </source>
</evidence>